<dbReference type="GO" id="GO:0008410">
    <property type="term" value="F:CoA-transferase activity"/>
    <property type="evidence" value="ECO:0007669"/>
    <property type="project" value="InterPro"/>
</dbReference>
<keyword evidence="2" id="KW-1185">Reference proteome</keyword>
<dbReference type="InterPro" id="IPR037171">
    <property type="entry name" value="NagB/RpiA_transferase-like"/>
</dbReference>
<name>A0A8J6J1G8_9FIRM</name>
<reference evidence="1" key="1">
    <citation type="submission" date="2020-08" db="EMBL/GenBank/DDBJ databases">
        <title>Genome public.</title>
        <authorList>
            <person name="Liu C."/>
            <person name="Sun Q."/>
        </authorList>
    </citation>
    <scope>NUCLEOTIDE SEQUENCE</scope>
    <source>
        <strain evidence="1">BX5</strain>
    </source>
</reference>
<dbReference type="Proteomes" id="UP000602260">
    <property type="component" value="Unassembled WGS sequence"/>
</dbReference>
<comment type="caution">
    <text evidence="1">The sequence shown here is derived from an EMBL/GenBank/DDBJ whole genome shotgun (WGS) entry which is preliminary data.</text>
</comment>
<dbReference type="RefSeq" id="WP_147563414.1">
    <property type="nucleotide sequence ID" value="NZ_JACOPN010000001.1"/>
</dbReference>
<dbReference type="Gene3D" id="3.40.1080.10">
    <property type="entry name" value="Glutaconate Coenzyme A-transferase"/>
    <property type="match status" value="2"/>
</dbReference>
<protein>
    <submittedName>
        <fullName evidence="1">CoA transferase subunit A</fullName>
    </submittedName>
</protein>
<sequence>MNKVYSLHDAVEKFVESGDCISFGGFTTNRKPYAAVYEILRQGQKDFTVWAGPAGGDWDMMIGEGRVKAYINCYTANSGYTNVSRRFRAAIEKGQLTYEDYSQDVLMLQLHAASLGLPFLPVRLMQGSGLEQYWGISEEVRKTLEKVDDKKLVRVENPFNPGEQVIAVPVPKLDTAIIHVQKASPDGTCIIEGDEFHDVDIAVAARKVIVTCEDLVSDEYIRRDPTLTRIFGQCVDAVVHCPYGAWPSQCYNYYDNDSHALKEYDKASKYQDGEDAKAQLAKAAAKAEKAAAAKPEDAKLADAAARAKKAADDAAADVAIPETFKDFLDKWVYSVKDQDELLDKIGGSRLLRLKNEPHLGYSTRH</sequence>
<organism evidence="1 2">
    <name type="scientific">Flintibacter faecis</name>
    <dbReference type="NCBI Taxonomy" id="2763047"/>
    <lineage>
        <taxon>Bacteria</taxon>
        <taxon>Bacillati</taxon>
        <taxon>Bacillota</taxon>
        <taxon>Clostridia</taxon>
        <taxon>Eubacteriales</taxon>
        <taxon>Flintibacter</taxon>
    </lineage>
</organism>
<dbReference type="Pfam" id="PF01144">
    <property type="entry name" value="CoA_trans"/>
    <property type="match status" value="1"/>
</dbReference>
<dbReference type="SMART" id="SM00882">
    <property type="entry name" value="CoA_trans"/>
    <property type="match status" value="1"/>
</dbReference>
<accession>A0A8J6J1G8</accession>
<dbReference type="SUPFAM" id="SSF100950">
    <property type="entry name" value="NagB/RpiA/CoA transferase-like"/>
    <property type="match status" value="1"/>
</dbReference>
<proteinExistence type="predicted"/>
<evidence type="ECO:0000313" key="2">
    <source>
        <dbReference type="Proteomes" id="UP000602260"/>
    </source>
</evidence>
<gene>
    <name evidence="1" type="ORF">H8S55_00345</name>
</gene>
<dbReference type="Gene3D" id="3.30.30.40">
    <property type="match status" value="1"/>
</dbReference>
<dbReference type="InterPro" id="IPR004165">
    <property type="entry name" value="CoA_trans_fam_I"/>
</dbReference>
<dbReference type="EMBL" id="JACOPN010000001">
    <property type="protein sequence ID" value="MBC5715791.1"/>
    <property type="molecule type" value="Genomic_DNA"/>
</dbReference>
<dbReference type="AlphaFoldDB" id="A0A8J6J1G8"/>
<evidence type="ECO:0000313" key="1">
    <source>
        <dbReference type="EMBL" id="MBC5715791.1"/>
    </source>
</evidence>
<keyword evidence="1" id="KW-0808">Transferase</keyword>